<accession>A0A2N9HAY0</accession>
<name>A0A2N9HAY0_FAGSY</name>
<proteinExistence type="predicted"/>
<dbReference type="EMBL" id="OIVN01003097">
    <property type="protein sequence ID" value="SPD08769.1"/>
    <property type="molecule type" value="Genomic_DNA"/>
</dbReference>
<reference evidence="1" key="1">
    <citation type="submission" date="2018-02" db="EMBL/GenBank/DDBJ databases">
        <authorList>
            <person name="Cohen D.B."/>
            <person name="Kent A.D."/>
        </authorList>
    </citation>
    <scope>NUCLEOTIDE SEQUENCE</scope>
</reference>
<organism evidence="1">
    <name type="scientific">Fagus sylvatica</name>
    <name type="common">Beechnut</name>
    <dbReference type="NCBI Taxonomy" id="28930"/>
    <lineage>
        <taxon>Eukaryota</taxon>
        <taxon>Viridiplantae</taxon>
        <taxon>Streptophyta</taxon>
        <taxon>Embryophyta</taxon>
        <taxon>Tracheophyta</taxon>
        <taxon>Spermatophyta</taxon>
        <taxon>Magnoliopsida</taxon>
        <taxon>eudicotyledons</taxon>
        <taxon>Gunneridae</taxon>
        <taxon>Pentapetalae</taxon>
        <taxon>rosids</taxon>
        <taxon>fabids</taxon>
        <taxon>Fagales</taxon>
        <taxon>Fagaceae</taxon>
        <taxon>Fagus</taxon>
    </lineage>
</organism>
<dbReference type="AlphaFoldDB" id="A0A2N9HAY0"/>
<sequence length="33" mass="2948">MVTGGALISIRGGADFGGLGVSVGCAGAGGWPG</sequence>
<gene>
    <name evidence="1" type="ORF">FSB_LOCUS36651</name>
</gene>
<protein>
    <submittedName>
        <fullName evidence="1">Uncharacterized protein</fullName>
    </submittedName>
</protein>
<evidence type="ECO:0000313" key="1">
    <source>
        <dbReference type="EMBL" id="SPD08769.1"/>
    </source>
</evidence>